<evidence type="ECO:0000256" key="1">
    <source>
        <dbReference type="SAM" id="MobiDB-lite"/>
    </source>
</evidence>
<evidence type="ECO:0000256" key="2">
    <source>
        <dbReference type="SAM" id="Phobius"/>
    </source>
</evidence>
<dbReference type="InterPro" id="IPR025645">
    <property type="entry name" value="DUF4349"/>
</dbReference>
<reference evidence="6" key="1">
    <citation type="journal article" date="2019" name="Int. J. Syst. Evol. Microbiol.">
        <title>The Global Catalogue of Microorganisms (GCM) 10K type strain sequencing project: providing services to taxonomists for standard genome sequencing and annotation.</title>
        <authorList>
            <consortium name="The Broad Institute Genomics Platform"/>
            <consortium name="The Broad Institute Genome Sequencing Center for Infectious Disease"/>
            <person name="Wu L."/>
            <person name="Ma J."/>
        </authorList>
    </citation>
    <scope>NUCLEOTIDE SEQUENCE [LARGE SCALE GENOMIC DNA]</scope>
    <source>
        <strain evidence="6">CGMCC 1.10188</strain>
    </source>
</reference>
<dbReference type="EMBL" id="BMDZ01000042">
    <property type="protein sequence ID" value="GGB49461.1"/>
    <property type="molecule type" value="Genomic_DNA"/>
</dbReference>
<dbReference type="PROSITE" id="PS51257">
    <property type="entry name" value="PROKAR_LIPOPROTEIN"/>
    <property type="match status" value="1"/>
</dbReference>
<gene>
    <name evidence="5" type="ORF">GCM10011505_33200</name>
</gene>
<keyword evidence="3" id="KW-0732">Signal</keyword>
<proteinExistence type="predicted"/>
<sequence>MILRRVLLAGLLAVSLAACDPDDNGSGGTSGQGGISRDIAAAPPAPMMSRTAGPAGNGMQAPEAPASGEAATAGLEDGAPEERLAYTHDRRLTVSEPGSHIERLRQICRDMSGCTMLSVRIDGPEIGGAFEARLPKPGVEVMDGYLAGIAEGEALERQTAAEDLSDQVVDVSRRLALLRQHRDRLQGLYERPDATLEDLITLSREIADTQTRLELATGEYGRIENRISRDLYRVQVMAPATGPGLLDPFKGLGRDLVAGLIDAFRDGLSLLVWLIGMLPALLPVALVLTFLVRFIRRRRR</sequence>
<feature type="compositionally biased region" description="Gly residues" evidence="1">
    <location>
        <begin position="25"/>
        <end position="34"/>
    </location>
</feature>
<dbReference type="Pfam" id="PF14257">
    <property type="entry name" value="DUF4349"/>
    <property type="match status" value="1"/>
</dbReference>
<organism evidence="5 6">
    <name type="scientific">Tistrella bauzanensis</name>
    <dbReference type="NCBI Taxonomy" id="657419"/>
    <lineage>
        <taxon>Bacteria</taxon>
        <taxon>Pseudomonadati</taxon>
        <taxon>Pseudomonadota</taxon>
        <taxon>Alphaproteobacteria</taxon>
        <taxon>Geminicoccales</taxon>
        <taxon>Geminicoccaceae</taxon>
        <taxon>Tistrella</taxon>
    </lineage>
</organism>
<keyword evidence="2" id="KW-0812">Transmembrane</keyword>
<evidence type="ECO:0000313" key="6">
    <source>
        <dbReference type="Proteomes" id="UP000603352"/>
    </source>
</evidence>
<name>A0ABQ1IQG8_9PROT</name>
<keyword evidence="2" id="KW-1133">Transmembrane helix</keyword>
<feature type="transmembrane region" description="Helical" evidence="2">
    <location>
        <begin position="270"/>
        <end position="295"/>
    </location>
</feature>
<feature type="chain" id="PRO_5046223497" description="DUF4349 domain-containing protein" evidence="3">
    <location>
        <begin position="21"/>
        <end position="300"/>
    </location>
</feature>
<feature type="domain" description="DUF4349" evidence="4">
    <location>
        <begin position="83"/>
        <end position="293"/>
    </location>
</feature>
<dbReference type="Proteomes" id="UP000603352">
    <property type="component" value="Unassembled WGS sequence"/>
</dbReference>
<feature type="region of interest" description="Disordered" evidence="1">
    <location>
        <begin position="19"/>
        <end position="74"/>
    </location>
</feature>
<evidence type="ECO:0000313" key="5">
    <source>
        <dbReference type="EMBL" id="GGB49461.1"/>
    </source>
</evidence>
<accession>A0ABQ1IQG8</accession>
<dbReference type="RefSeq" id="WP_188579870.1">
    <property type="nucleotide sequence ID" value="NZ_BMDZ01000042.1"/>
</dbReference>
<keyword evidence="2" id="KW-0472">Membrane</keyword>
<evidence type="ECO:0000256" key="3">
    <source>
        <dbReference type="SAM" id="SignalP"/>
    </source>
</evidence>
<comment type="caution">
    <text evidence="5">The sequence shown here is derived from an EMBL/GenBank/DDBJ whole genome shotgun (WGS) entry which is preliminary data.</text>
</comment>
<keyword evidence="6" id="KW-1185">Reference proteome</keyword>
<feature type="signal peptide" evidence="3">
    <location>
        <begin position="1"/>
        <end position="20"/>
    </location>
</feature>
<evidence type="ECO:0000259" key="4">
    <source>
        <dbReference type="Pfam" id="PF14257"/>
    </source>
</evidence>
<protein>
    <recommendedName>
        <fullName evidence="4">DUF4349 domain-containing protein</fullName>
    </recommendedName>
</protein>